<protein>
    <submittedName>
        <fullName evidence="1">Uncharacterized protein</fullName>
    </submittedName>
</protein>
<proteinExistence type="predicted"/>
<name>A0A420VCA5_9BACI</name>
<evidence type="ECO:0000313" key="2">
    <source>
        <dbReference type="Proteomes" id="UP000286235"/>
    </source>
</evidence>
<comment type="caution">
    <text evidence="1">The sequence shown here is derived from an EMBL/GenBank/DDBJ whole genome shotgun (WGS) entry which is preliminary data.</text>
</comment>
<sequence>MLDDFLPMSDYPEEMLDIPPIRPKPMLNVQSEILDKRIFSWTFFQKC</sequence>
<dbReference type="Proteomes" id="UP000286235">
    <property type="component" value="Unassembled WGS sequence"/>
</dbReference>
<accession>A0A420VCA5</accession>
<gene>
    <name evidence="1" type="ORF">Cdeb_01863</name>
</gene>
<organism evidence="1 2">
    <name type="scientific">Caldibacillus debilis GB1</name>
    <dbReference type="NCBI Taxonomy" id="1339248"/>
    <lineage>
        <taxon>Bacteria</taxon>
        <taxon>Bacillati</taxon>
        <taxon>Bacillota</taxon>
        <taxon>Bacilli</taxon>
        <taxon>Bacillales</taxon>
        <taxon>Bacillaceae</taxon>
        <taxon>Caldibacillus</taxon>
    </lineage>
</organism>
<evidence type="ECO:0000313" key="1">
    <source>
        <dbReference type="EMBL" id="RKO61234.1"/>
    </source>
</evidence>
<reference evidence="1 2" key="1">
    <citation type="submission" date="2013-12" db="EMBL/GenBank/DDBJ databases">
        <title>Genome and proteome characterization of Caldibacillus debilis GB1 derived from a cellulolytic aero-tolerant co-culture.</title>
        <authorList>
            <person name="Wushke S.T."/>
            <person name="Zhang X."/>
            <person name="Fristensky B."/>
            <person name="Wilkins J.A."/>
            <person name="Levin D.B."/>
            <person name="Sparling R."/>
        </authorList>
    </citation>
    <scope>NUCLEOTIDE SEQUENCE [LARGE SCALE GENOMIC DNA]</scope>
    <source>
        <strain evidence="1 2">GB1</strain>
    </source>
</reference>
<dbReference type="AlphaFoldDB" id="A0A420VCA5"/>
<keyword evidence="2" id="KW-1185">Reference proteome</keyword>
<dbReference type="EMBL" id="AZRV01000046">
    <property type="protein sequence ID" value="RKO61234.1"/>
    <property type="molecule type" value="Genomic_DNA"/>
</dbReference>